<dbReference type="InterPro" id="IPR006059">
    <property type="entry name" value="SBP"/>
</dbReference>
<keyword evidence="1" id="KW-0812">Transmembrane</keyword>
<evidence type="ECO:0000256" key="1">
    <source>
        <dbReference type="SAM" id="Phobius"/>
    </source>
</evidence>
<dbReference type="Pfam" id="PF13416">
    <property type="entry name" value="SBP_bac_8"/>
    <property type="match status" value="1"/>
</dbReference>
<evidence type="ECO:0008006" key="4">
    <source>
        <dbReference type="Google" id="ProtNLM"/>
    </source>
</evidence>
<organism evidence="2 3">
    <name type="scientific">Candidatus Kaiserbacteria bacterium RIFCSPHIGHO2_01_FULL_49_13</name>
    <dbReference type="NCBI Taxonomy" id="1798477"/>
    <lineage>
        <taxon>Bacteria</taxon>
        <taxon>Candidatus Kaiseribacteriota</taxon>
    </lineage>
</organism>
<evidence type="ECO:0000313" key="2">
    <source>
        <dbReference type="EMBL" id="OGG47270.1"/>
    </source>
</evidence>
<sequence length="432" mass="47149">MKTFNIVVLGVFIFLAVAGVLVFSGFGGFGRNSNQIGRVVVWGTLQSPIMESLFTSIRDERDDFSGVSYVEKDPRTYDRDLVEAIAAGKGPDLFLLEQDHILSLQDKVLRIPYANFSERAFKDSFIEEGELYLGAEGSIGLPFTVDPLVMYWNRDIFAATGIANPPKFWDEFLTLAPKLTKRTAANTIERSAAPLGEYSNNPSAKALLATLFMQAGTPIVAPTDDGVLHSVLDDRLNLPLPPAEAVLNFFTEFSNPSKAAYSWNRALPNARDMFTAGDLALYFGFASELPQIRNANVNLNFDVAQLPQVRDAKSAAVYGRMNALSIPKGALNVQGAANAALVLTSVDTLQKLGEVAVLPPVSRALLQTPPSESYKNVFYLSALIARAWFDPNAERTDAIFKTLVEDVTSGRARLSDAVANASRDLENLLQGR</sequence>
<proteinExistence type="predicted"/>
<dbReference type="PANTHER" id="PTHR43649:SF12">
    <property type="entry name" value="DIACETYLCHITOBIOSE BINDING PROTEIN DASA"/>
    <property type="match status" value="1"/>
</dbReference>
<name>A0A1F6CE70_9BACT</name>
<gene>
    <name evidence="2" type="ORF">A2671_01885</name>
</gene>
<dbReference type="Gene3D" id="3.40.190.10">
    <property type="entry name" value="Periplasmic binding protein-like II"/>
    <property type="match status" value="1"/>
</dbReference>
<keyword evidence="1" id="KW-1133">Transmembrane helix</keyword>
<reference evidence="2 3" key="1">
    <citation type="journal article" date="2016" name="Nat. Commun.">
        <title>Thousands of microbial genomes shed light on interconnected biogeochemical processes in an aquifer system.</title>
        <authorList>
            <person name="Anantharaman K."/>
            <person name="Brown C.T."/>
            <person name="Hug L.A."/>
            <person name="Sharon I."/>
            <person name="Castelle C.J."/>
            <person name="Probst A.J."/>
            <person name="Thomas B.C."/>
            <person name="Singh A."/>
            <person name="Wilkins M.J."/>
            <person name="Karaoz U."/>
            <person name="Brodie E.L."/>
            <person name="Williams K.H."/>
            <person name="Hubbard S.S."/>
            <person name="Banfield J.F."/>
        </authorList>
    </citation>
    <scope>NUCLEOTIDE SEQUENCE [LARGE SCALE GENOMIC DNA]</scope>
</reference>
<protein>
    <recommendedName>
        <fullName evidence="4">ABC transporter substrate-binding protein</fullName>
    </recommendedName>
</protein>
<dbReference type="Proteomes" id="UP000178344">
    <property type="component" value="Unassembled WGS sequence"/>
</dbReference>
<dbReference type="EMBL" id="MFKQ01000017">
    <property type="protein sequence ID" value="OGG47270.1"/>
    <property type="molecule type" value="Genomic_DNA"/>
</dbReference>
<keyword evidence="1" id="KW-0472">Membrane</keyword>
<dbReference type="InterPro" id="IPR050490">
    <property type="entry name" value="Bact_solute-bd_prot1"/>
</dbReference>
<comment type="caution">
    <text evidence="2">The sequence shown here is derived from an EMBL/GenBank/DDBJ whole genome shotgun (WGS) entry which is preliminary data.</text>
</comment>
<accession>A0A1F6CE70</accession>
<dbReference type="SUPFAM" id="SSF53850">
    <property type="entry name" value="Periplasmic binding protein-like II"/>
    <property type="match status" value="1"/>
</dbReference>
<dbReference type="AlphaFoldDB" id="A0A1F6CE70"/>
<evidence type="ECO:0000313" key="3">
    <source>
        <dbReference type="Proteomes" id="UP000178344"/>
    </source>
</evidence>
<feature type="transmembrane region" description="Helical" evidence="1">
    <location>
        <begin position="6"/>
        <end position="29"/>
    </location>
</feature>
<dbReference type="PANTHER" id="PTHR43649">
    <property type="entry name" value="ARABINOSE-BINDING PROTEIN-RELATED"/>
    <property type="match status" value="1"/>
</dbReference>